<comment type="caution">
    <text evidence="2">The sequence shown here is derived from an EMBL/GenBank/DDBJ whole genome shotgun (WGS) entry which is preliminary data.</text>
</comment>
<dbReference type="AlphaFoldDB" id="A0A4Y2PIQ3"/>
<evidence type="ECO:0000256" key="1">
    <source>
        <dbReference type="SAM" id="MobiDB-lite"/>
    </source>
</evidence>
<dbReference type="Proteomes" id="UP000499080">
    <property type="component" value="Unassembled WGS sequence"/>
</dbReference>
<accession>A0A4Y2PIQ3</accession>
<reference evidence="2 3" key="1">
    <citation type="journal article" date="2019" name="Sci. Rep.">
        <title>Orb-weaving spider Araneus ventricosus genome elucidates the spidroin gene catalogue.</title>
        <authorList>
            <person name="Kono N."/>
            <person name="Nakamura H."/>
            <person name="Ohtoshi R."/>
            <person name="Moran D.A.P."/>
            <person name="Shinohara A."/>
            <person name="Yoshida Y."/>
            <person name="Fujiwara M."/>
            <person name="Mori M."/>
            <person name="Tomita M."/>
            <person name="Arakawa K."/>
        </authorList>
    </citation>
    <scope>NUCLEOTIDE SEQUENCE [LARGE SCALE GENOMIC DNA]</scope>
</reference>
<keyword evidence="3" id="KW-1185">Reference proteome</keyword>
<evidence type="ECO:0000313" key="2">
    <source>
        <dbReference type="EMBL" id="GBN50989.1"/>
    </source>
</evidence>
<organism evidence="2 3">
    <name type="scientific">Araneus ventricosus</name>
    <name type="common">Orbweaver spider</name>
    <name type="synonym">Epeira ventricosa</name>
    <dbReference type="NCBI Taxonomy" id="182803"/>
    <lineage>
        <taxon>Eukaryota</taxon>
        <taxon>Metazoa</taxon>
        <taxon>Ecdysozoa</taxon>
        <taxon>Arthropoda</taxon>
        <taxon>Chelicerata</taxon>
        <taxon>Arachnida</taxon>
        <taxon>Araneae</taxon>
        <taxon>Araneomorphae</taxon>
        <taxon>Entelegynae</taxon>
        <taxon>Araneoidea</taxon>
        <taxon>Araneidae</taxon>
        <taxon>Araneus</taxon>
    </lineage>
</organism>
<feature type="compositionally biased region" description="Basic and acidic residues" evidence="1">
    <location>
        <begin position="26"/>
        <end position="35"/>
    </location>
</feature>
<protein>
    <submittedName>
        <fullName evidence="2">Uncharacterized protein</fullName>
    </submittedName>
</protein>
<evidence type="ECO:0000313" key="3">
    <source>
        <dbReference type="Proteomes" id="UP000499080"/>
    </source>
</evidence>
<feature type="region of interest" description="Disordered" evidence="1">
    <location>
        <begin position="23"/>
        <end position="54"/>
    </location>
</feature>
<proteinExistence type="predicted"/>
<dbReference type="EMBL" id="BGPR01011377">
    <property type="protein sequence ID" value="GBN50989.1"/>
    <property type="molecule type" value="Genomic_DNA"/>
</dbReference>
<name>A0A4Y2PIQ3_ARAVE</name>
<sequence length="97" mass="10697">MGRETASPAFWCKKVTVRRSPLKQDLFGRKRHELDSPNLGGPLPHDPTPNLIGPPIALISEAISEPPLPSEEASRLRPAFVAVKGKFLDRPRPPRSV</sequence>
<gene>
    <name evidence="2" type="ORF">AVEN_264740_1</name>
</gene>